<gene>
    <name evidence="1" type="ORF">PVT01_000107000</name>
</gene>
<proteinExistence type="predicted"/>
<dbReference type="AlphaFoldDB" id="A0A1G4E3X5"/>
<evidence type="ECO:0000313" key="1">
    <source>
        <dbReference type="EMBL" id="SCA60442.1"/>
    </source>
</evidence>
<protein>
    <recommendedName>
        <fullName evidence="3">PIR Superfamily Protein</fullName>
    </recommendedName>
</protein>
<reference evidence="1 2" key="1">
    <citation type="submission" date="2016-07" db="EMBL/GenBank/DDBJ databases">
        <authorList>
            <consortium name="Pathogen Informatics"/>
        </authorList>
    </citation>
    <scope>NUCLEOTIDE SEQUENCE [LARGE SCALE GENOMIC DNA]</scope>
</reference>
<evidence type="ECO:0008006" key="3">
    <source>
        <dbReference type="Google" id="ProtNLM"/>
    </source>
</evidence>
<dbReference type="VEuPathDB" id="PlasmoDB:PVP01_0010950"/>
<dbReference type="EMBL" id="FLYH01000360">
    <property type="protein sequence ID" value="SCA60442.1"/>
    <property type="molecule type" value="Genomic_DNA"/>
</dbReference>
<name>A0A1G4E3X5_PLAVI</name>
<dbReference type="VEuPathDB" id="PlasmoDB:PVPAM_130015200"/>
<accession>A0A1G4E3X5</accession>
<dbReference type="Proteomes" id="UP000196402">
    <property type="component" value="Unassembled WGS sequence"/>
</dbReference>
<evidence type="ECO:0000313" key="2">
    <source>
        <dbReference type="Proteomes" id="UP000196402"/>
    </source>
</evidence>
<organism evidence="1 2">
    <name type="scientific">Plasmodium vivax</name>
    <name type="common">malaria parasite P. vivax</name>
    <dbReference type="NCBI Taxonomy" id="5855"/>
    <lineage>
        <taxon>Eukaryota</taxon>
        <taxon>Sar</taxon>
        <taxon>Alveolata</taxon>
        <taxon>Apicomplexa</taxon>
        <taxon>Aconoidasida</taxon>
        <taxon>Haemosporida</taxon>
        <taxon>Plasmodiidae</taxon>
        <taxon>Plasmodium</taxon>
        <taxon>Plasmodium (Plasmodium)</taxon>
    </lineage>
</organism>
<sequence>MDKGSIYGAVKYLSSEAPIKSTSVKSFINCVGEGITGIAKTVCMNFNKLISSLCPSELHVPWKKSLNDSDYKYLNFWANYEIKIKGSFENVFIDAFSNNVSSEMGQCFNKNKFVGALKYLEKSCMDKLKTIDNLYRNYYDMGDIIFSSTDNFEECLEYSKNCFREYKKVIGTDQYRDKHFYDSLINFKKTYEQLAHKALSKNISYAEYIVKMPEYMYSFG</sequence>